<dbReference type="OrthoDB" id="9765926at2"/>
<dbReference type="Pfam" id="PF13585">
    <property type="entry name" value="CHU_C"/>
    <property type="match status" value="1"/>
</dbReference>
<evidence type="ECO:0000256" key="1">
    <source>
        <dbReference type="ARBA" id="ARBA00022729"/>
    </source>
</evidence>
<proteinExistence type="predicted"/>
<sequence>MKKRIRSLAYLFLIAFLSHISIFAHTTIGRLRLESNIKDKDCLMLLSTDKSATENKDFAPLAPTVISPIYLCQNSVATALTATASTGATLIWYGIAATVGTGSPIAPIPSTTNIGQTKYYVSQSDGTGESARAEIVVNVVADNGSAILNLRCDPTQIAAADKNSSVFFDWSNTPGLPNQYTYSYSVEGGPAVTGTTGPTNLQVFSLLPGQSVTLTVWHTTYPCDRSEFTCVVPCGTATVTPNFAAIAAICAGSIPPVLGPMSPNNISGTWSPAIVSNTATGNYIFTPNSVLFPCATTQTLTVTVMPLATPVFATVPSTICQNATAPILPISSTNATPISGTWSPATVNTSTSGPANYVFTANPGQCVASPTTTFTITVNQNVIPTFTAVPAICSGATLSPLPTTSTNGITGNWSPSLNNTATTTYTFSPTVGQCATTTTMTITVRPNGTPTFTAVAAICTGAPLLPLPTTSNNGYTGTWSPALDNTNTTTYTFTPDSGQCAATSVLTITVNQLRTPIFSSIPTTVCENSVAPTLPLSSSNTSAITGTWSPAIVNTAVVGTADYIFTPDNGQCSDELTVSIRVDPSNTLVDFSWTVTEAFSENQVITVAATGAGDYLYQLDDGPFQQSPIFEYLSPGYHSVTVQDITGCSASITKNDVLVIGYPKFFTPNNDGYNDYWNVSTLVDKLGSKIQIFDRYGKLLKEIDPNSNGWNGTYNGRPLPATDYWFVVDYPEDGIIKKFRSHFSLKR</sequence>
<keyword evidence="3" id="KW-1185">Reference proteome</keyword>
<name>A0A1H2XAB6_9FLAO</name>
<keyword evidence="1" id="KW-0732">Signal</keyword>
<dbReference type="Gene3D" id="2.60.40.1220">
    <property type="match status" value="4"/>
</dbReference>
<dbReference type="EMBL" id="FNMV01000005">
    <property type="protein sequence ID" value="SDW89872.1"/>
    <property type="molecule type" value="Genomic_DNA"/>
</dbReference>
<accession>A0A1H2XAB6</accession>
<dbReference type="InterPro" id="IPR014755">
    <property type="entry name" value="Cu-Rt/internalin_Ig-like"/>
</dbReference>
<dbReference type="Proteomes" id="UP000198569">
    <property type="component" value="Unassembled WGS sequence"/>
</dbReference>
<protein>
    <submittedName>
        <fullName evidence="2">Gliding motility-associated C-terminal domain-containing protein</fullName>
    </submittedName>
</protein>
<dbReference type="RefSeq" id="WP_091431154.1">
    <property type="nucleotide sequence ID" value="NZ_FNMV01000005.1"/>
</dbReference>
<evidence type="ECO:0000313" key="3">
    <source>
        <dbReference type="Proteomes" id="UP000198569"/>
    </source>
</evidence>
<dbReference type="AlphaFoldDB" id="A0A1H2XAB6"/>
<dbReference type="STRING" id="229203.SAMN05444338_105195"/>
<dbReference type="NCBIfam" id="TIGR04131">
    <property type="entry name" value="Bac_Flav_CTERM"/>
    <property type="match status" value="1"/>
</dbReference>
<organism evidence="2 3">
    <name type="scientific">Flavobacterium degerlachei</name>
    <dbReference type="NCBI Taxonomy" id="229203"/>
    <lineage>
        <taxon>Bacteria</taxon>
        <taxon>Pseudomonadati</taxon>
        <taxon>Bacteroidota</taxon>
        <taxon>Flavobacteriia</taxon>
        <taxon>Flavobacteriales</taxon>
        <taxon>Flavobacteriaceae</taxon>
        <taxon>Flavobacterium</taxon>
    </lineage>
</organism>
<evidence type="ECO:0000313" key="2">
    <source>
        <dbReference type="EMBL" id="SDW89872.1"/>
    </source>
</evidence>
<reference evidence="3" key="1">
    <citation type="submission" date="2016-10" db="EMBL/GenBank/DDBJ databases">
        <authorList>
            <person name="Varghese N."/>
            <person name="Submissions S."/>
        </authorList>
    </citation>
    <scope>NUCLEOTIDE SEQUENCE [LARGE SCALE GENOMIC DNA]</scope>
    <source>
        <strain evidence="3">DSM 15718</strain>
    </source>
</reference>
<dbReference type="InterPro" id="IPR026341">
    <property type="entry name" value="T9SS_type_B"/>
</dbReference>
<gene>
    <name evidence="2" type="ORF">SAMN05444338_105195</name>
</gene>